<keyword evidence="5" id="KW-0676">Redox-active center</keyword>
<evidence type="ECO:0000256" key="2">
    <source>
        <dbReference type="ARBA" id="ARBA00022729"/>
    </source>
</evidence>
<reference evidence="9" key="1">
    <citation type="journal article" date="2019" name="Int. J. Syst. Evol. Microbiol.">
        <title>The Global Catalogue of Microorganisms (GCM) 10K type strain sequencing project: providing services to taxonomists for standard genome sequencing and annotation.</title>
        <authorList>
            <consortium name="The Broad Institute Genomics Platform"/>
            <consortium name="The Broad Institute Genome Sequencing Center for Infectious Disease"/>
            <person name="Wu L."/>
            <person name="Ma J."/>
        </authorList>
    </citation>
    <scope>NUCLEOTIDE SEQUENCE [LARGE SCALE GENOMIC DNA]</scope>
    <source>
        <strain evidence="9">CGMCC 1.15053</strain>
    </source>
</reference>
<evidence type="ECO:0000256" key="1">
    <source>
        <dbReference type="ARBA" id="ARBA00005791"/>
    </source>
</evidence>
<dbReference type="EMBL" id="JBHSOH010000034">
    <property type="protein sequence ID" value="MFC5849939.1"/>
    <property type="molecule type" value="Genomic_DNA"/>
</dbReference>
<evidence type="ECO:0000259" key="7">
    <source>
        <dbReference type="Pfam" id="PF13462"/>
    </source>
</evidence>
<evidence type="ECO:0000313" key="8">
    <source>
        <dbReference type="EMBL" id="MFC5849939.1"/>
    </source>
</evidence>
<keyword evidence="2" id="KW-0732">Signal</keyword>
<comment type="caution">
    <text evidence="8">The sequence shown here is derived from an EMBL/GenBank/DDBJ whole genome shotgun (WGS) entry which is preliminary data.</text>
</comment>
<protein>
    <submittedName>
        <fullName evidence="8">DsbA family protein</fullName>
    </submittedName>
</protein>
<dbReference type="InterPro" id="IPR012336">
    <property type="entry name" value="Thioredoxin-like_fold"/>
</dbReference>
<dbReference type="RefSeq" id="WP_380051519.1">
    <property type="nucleotide sequence ID" value="NZ_JBHSOH010000034.1"/>
</dbReference>
<dbReference type="Gene3D" id="3.40.30.10">
    <property type="entry name" value="Glutaredoxin"/>
    <property type="match status" value="1"/>
</dbReference>
<keyword evidence="9" id="KW-1185">Reference proteome</keyword>
<keyword evidence="6" id="KW-1133">Transmembrane helix</keyword>
<keyword evidence="6" id="KW-0472">Membrane</keyword>
<keyword evidence="3" id="KW-0560">Oxidoreductase</keyword>
<accession>A0ABW1DQ10</accession>
<evidence type="ECO:0000313" key="9">
    <source>
        <dbReference type="Proteomes" id="UP001595979"/>
    </source>
</evidence>
<keyword evidence="4" id="KW-1015">Disulfide bond</keyword>
<name>A0ABW1DQ10_9DEIO</name>
<keyword evidence="6" id="KW-0812">Transmembrane</keyword>
<organism evidence="8 9">
    <name type="scientific">Deinococcus petrolearius</name>
    <dbReference type="NCBI Taxonomy" id="1751295"/>
    <lineage>
        <taxon>Bacteria</taxon>
        <taxon>Thermotogati</taxon>
        <taxon>Deinococcota</taxon>
        <taxon>Deinococci</taxon>
        <taxon>Deinococcales</taxon>
        <taxon>Deinococcaceae</taxon>
        <taxon>Deinococcus</taxon>
    </lineage>
</organism>
<dbReference type="Pfam" id="PF13462">
    <property type="entry name" value="Thioredoxin_4"/>
    <property type="match status" value="1"/>
</dbReference>
<dbReference type="Proteomes" id="UP001595979">
    <property type="component" value="Unassembled WGS sequence"/>
</dbReference>
<dbReference type="SUPFAM" id="SSF52833">
    <property type="entry name" value="Thioredoxin-like"/>
    <property type="match status" value="1"/>
</dbReference>
<evidence type="ECO:0000256" key="5">
    <source>
        <dbReference type="ARBA" id="ARBA00023284"/>
    </source>
</evidence>
<feature type="domain" description="Thioredoxin-like fold" evidence="7">
    <location>
        <begin position="55"/>
        <end position="224"/>
    </location>
</feature>
<dbReference type="PANTHER" id="PTHR13887:SF14">
    <property type="entry name" value="DISULFIDE BOND FORMATION PROTEIN D"/>
    <property type="match status" value="1"/>
</dbReference>
<dbReference type="InterPro" id="IPR036249">
    <property type="entry name" value="Thioredoxin-like_sf"/>
</dbReference>
<comment type="similarity">
    <text evidence="1">Belongs to the thioredoxin family. DsbA subfamily.</text>
</comment>
<feature type="transmembrane region" description="Helical" evidence="6">
    <location>
        <begin position="12"/>
        <end position="32"/>
    </location>
</feature>
<gene>
    <name evidence="8" type="ORF">ACFPQ6_16675</name>
</gene>
<evidence type="ECO:0000256" key="3">
    <source>
        <dbReference type="ARBA" id="ARBA00023002"/>
    </source>
</evidence>
<evidence type="ECO:0000256" key="4">
    <source>
        <dbReference type="ARBA" id="ARBA00023157"/>
    </source>
</evidence>
<proteinExistence type="inferred from homology"/>
<sequence>MTRLSGNNQNRSVLLIGTVIAVALVALALFAVRGRPAGGAANASTVNFNYASLPYVGQDSAPVNVLVVEDFKCPVCKQFEETVAPELRTKYVDSGQVKMYSLVWPFLAQVVGLPTDDSKLAAQAGLCVYDQRGNEGFGAYKAILFRAQGDESTVWATKDRLKELAQNVEGLDQSAFATCLDTDATAARVDADEKQATDANVSGTPTVFVNGKVVTGSGGQNSWQLADIGAAIDAAKQ</sequence>
<dbReference type="PANTHER" id="PTHR13887">
    <property type="entry name" value="GLUTATHIONE S-TRANSFERASE KAPPA"/>
    <property type="match status" value="1"/>
</dbReference>
<evidence type="ECO:0000256" key="6">
    <source>
        <dbReference type="SAM" id="Phobius"/>
    </source>
</evidence>